<dbReference type="EMBL" id="CM047904">
    <property type="protein sequence ID" value="KAJ0090499.1"/>
    <property type="molecule type" value="Genomic_DNA"/>
</dbReference>
<organism evidence="1 2">
    <name type="scientific">Pistacia atlantica</name>
    <dbReference type="NCBI Taxonomy" id="434234"/>
    <lineage>
        <taxon>Eukaryota</taxon>
        <taxon>Viridiplantae</taxon>
        <taxon>Streptophyta</taxon>
        <taxon>Embryophyta</taxon>
        <taxon>Tracheophyta</taxon>
        <taxon>Spermatophyta</taxon>
        <taxon>Magnoliopsida</taxon>
        <taxon>eudicotyledons</taxon>
        <taxon>Gunneridae</taxon>
        <taxon>Pentapetalae</taxon>
        <taxon>rosids</taxon>
        <taxon>malvids</taxon>
        <taxon>Sapindales</taxon>
        <taxon>Anacardiaceae</taxon>
        <taxon>Pistacia</taxon>
    </lineage>
</organism>
<name>A0ACC1AV02_9ROSI</name>
<protein>
    <submittedName>
        <fullName evidence="1">Uncharacterized protein</fullName>
    </submittedName>
</protein>
<proteinExistence type="predicted"/>
<keyword evidence="2" id="KW-1185">Reference proteome</keyword>
<comment type="caution">
    <text evidence="1">The sequence shown here is derived from an EMBL/GenBank/DDBJ whole genome shotgun (WGS) entry which is preliminary data.</text>
</comment>
<sequence length="142" mass="15794">MNLTRLMRLQLDGNNFIGKIPEVLSNCSSLEDSDAKAQTPSFTPTPDGDGPRGKEETIPFTTKNVSYLYREKFSHTCPELIFLAISLQQIESLDLSYNNLNGKIPPQLVGLHSLSFFSVAHNNLSGKTPETDLINLEPLEEK</sequence>
<dbReference type="Proteomes" id="UP001164250">
    <property type="component" value="Chromosome 8"/>
</dbReference>
<evidence type="ECO:0000313" key="2">
    <source>
        <dbReference type="Proteomes" id="UP001164250"/>
    </source>
</evidence>
<gene>
    <name evidence="1" type="ORF">Patl1_14699</name>
</gene>
<accession>A0ACC1AV02</accession>
<reference evidence="2" key="1">
    <citation type="journal article" date="2023" name="G3 (Bethesda)">
        <title>Genome assembly and association tests identify interacting loci associated with vigor, precocity, and sex in interspecific pistachio rootstocks.</title>
        <authorList>
            <person name="Palmer W."/>
            <person name="Jacygrad E."/>
            <person name="Sagayaradj S."/>
            <person name="Cavanaugh K."/>
            <person name="Han R."/>
            <person name="Bertier L."/>
            <person name="Beede B."/>
            <person name="Kafkas S."/>
            <person name="Golino D."/>
            <person name="Preece J."/>
            <person name="Michelmore R."/>
        </authorList>
    </citation>
    <scope>NUCLEOTIDE SEQUENCE [LARGE SCALE GENOMIC DNA]</scope>
</reference>
<evidence type="ECO:0000313" key="1">
    <source>
        <dbReference type="EMBL" id="KAJ0090499.1"/>
    </source>
</evidence>